<keyword evidence="2" id="KW-0969">Cilium</keyword>
<name>A0A8I2H5L5_9GAMM</name>
<keyword evidence="2" id="KW-0282">Flagellum</keyword>
<dbReference type="EMBL" id="CP137578">
    <property type="protein sequence ID" value="WOX29888.1"/>
    <property type="molecule type" value="Genomic_DNA"/>
</dbReference>
<organism evidence="2 4">
    <name type="scientific">Pseudoalteromonas maricaloris</name>
    <dbReference type="NCBI Taxonomy" id="184924"/>
    <lineage>
        <taxon>Bacteria</taxon>
        <taxon>Pseudomonadati</taxon>
        <taxon>Pseudomonadota</taxon>
        <taxon>Gammaproteobacteria</taxon>
        <taxon>Alteromonadales</taxon>
        <taxon>Pseudoalteromonadaceae</taxon>
        <taxon>Pseudoalteromonas</taxon>
    </lineage>
</organism>
<dbReference type="PANTHER" id="PTHR37166:SF1">
    <property type="entry name" value="PROTEIN FLAG"/>
    <property type="match status" value="1"/>
</dbReference>
<proteinExistence type="predicted"/>
<evidence type="ECO:0000256" key="1">
    <source>
        <dbReference type="SAM" id="MobiDB-lite"/>
    </source>
</evidence>
<dbReference type="Proteomes" id="UP001304419">
    <property type="component" value="Chromosome 1"/>
</dbReference>
<evidence type="ECO:0000313" key="3">
    <source>
        <dbReference type="EMBL" id="WOX29888.1"/>
    </source>
</evidence>
<dbReference type="AlphaFoldDB" id="A0A8I2H5L5"/>
<sequence>MSDVQISQGLNYSVDSQLIKQPRQELNNERGNTPDGVKPEDSPEHNGKGASSNEQLISEVKDNLARLNDVIPVTATNLQFQLDEEGDPPVVLVLDKSSNEVIREIPSKEFREVAKALEEFADKLTKRGVLFDRTA</sequence>
<dbReference type="SUPFAM" id="SSF160214">
    <property type="entry name" value="FlaG-like"/>
    <property type="match status" value="1"/>
</dbReference>
<feature type="region of interest" description="Disordered" evidence="1">
    <location>
        <begin position="1"/>
        <end position="57"/>
    </location>
</feature>
<evidence type="ECO:0000313" key="4">
    <source>
        <dbReference type="Proteomes" id="UP000646877"/>
    </source>
</evidence>
<feature type="compositionally biased region" description="Polar residues" evidence="1">
    <location>
        <begin position="1"/>
        <end position="19"/>
    </location>
</feature>
<accession>A0A8I2H5L5</accession>
<gene>
    <name evidence="2" type="ORF">F9Y85_04690</name>
    <name evidence="3" type="ORF">R5H13_06380</name>
</gene>
<reference evidence="3 5" key="2">
    <citation type="submission" date="2023-10" db="EMBL/GenBank/DDBJ databases">
        <title>To unveil natural product biosynthetic capacity in Pseudoalteromonas.</title>
        <authorList>
            <person name="Wang J."/>
        </authorList>
    </citation>
    <scope>NUCLEOTIDE SEQUENCE [LARGE SCALE GENOMIC DNA]</scope>
    <source>
        <strain evidence="3 5">DSM 15914</strain>
    </source>
</reference>
<feature type="compositionally biased region" description="Basic and acidic residues" evidence="1">
    <location>
        <begin position="37"/>
        <end position="47"/>
    </location>
</feature>
<dbReference type="RefSeq" id="WP_039492567.1">
    <property type="nucleotide sequence ID" value="NZ_CBCSDF010000002.1"/>
</dbReference>
<evidence type="ECO:0000313" key="5">
    <source>
        <dbReference type="Proteomes" id="UP001304419"/>
    </source>
</evidence>
<dbReference type="InterPro" id="IPR005186">
    <property type="entry name" value="FlaG"/>
</dbReference>
<reference evidence="2" key="1">
    <citation type="submission" date="2019-10" db="EMBL/GenBank/DDBJ databases">
        <authorList>
            <person name="Paulsen S."/>
        </authorList>
    </citation>
    <scope>NUCLEOTIDE SEQUENCE</scope>
    <source>
        <strain evidence="2">LMG 19692</strain>
    </source>
</reference>
<keyword evidence="2" id="KW-0966">Cell projection</keyword>
<dbReference type="PANTHER" id="PTHR37166">
    <property type="entry name" value="PROTEIN FLAG"/>
    <property type="match status" value="1"/>
</dbReference>
<dbReference type="Proteomes" id="UP000646877">
    <property type="component" value="Unassembled WGS sequence"/>
</dbReference>
<dbReference type="EMBL" id="WEIA01000002">
    <property type="protein sequence ID" value="NLR20626.1"/>
    <property type="molecule type" value="Genomic_DNA"/>
</dbReference>
<dbReference type="InterPro" id="IPR035924">
    <property type="entry name" value="FlaG-like_sf"/>
</dbReference>
<protein>
    <submittedName>
        <fullName evidence="2">Flagellar protein FlaG</fullName>
    </submittedName>
</protein>
<evidence type="ECO:0000313" key="2">
    <source>
        <dbReference type="EMBL" id="NLR20626.1"/>
    </source>
</evidence>
<dbReference type="Pfam" id="PF03646">
    <property type="entry name" value="FlaG"/>
    <property type="match status" value="1"/>
</dbReference>
<dbReference type="Gene3D" id="3.30.160.170">
    <property type="entry name" value="FlaG-like"/>
    <property type="match status" value="1"/>
</dbReference>
<dbReference type="GeneID" id="67501167"/>
<keyword evidence="5" id="KW-1185">Reference proteome</keyword>